<dbReference type="STRING" id="1602171.ST44_07265"/>
<dbReference type="InterPro" id="IPR011990">
    <property type="entry name" value="TPR-like_helical_dom_sf"/>
</dbReference>
<sequence>MRFKGFLWIVLIMLLLASCSEQMVIEETLCSQKLTEQKSMTVSPQDSVMSLLYQARWGDGSAYLKLADCYRDGIGVKKDFFGMITMAHMAEWRGAINRMDDYIYGLPDGHEYKTLFLLMDGYKSYIQEGRDSVEHVLCNNASPEAKTLLGIITIDKGDTISGMNMVKDAAEQGCSLAELLLTIPDWKGRLRADATKLGIIAHRVPLAYLILGDLYYEPDDNGKSNKQLAVEYYMKAEEHAVLDRYGAERVLDYYRNGGNVQLTEDDIKRLELIVQPKDVETE</sequence>
<dbReference type="SUPFAM" id="SSF81901">
    <property type="entry name" value="HCP-like"/>
    <property type="match status" value="1"/>
</dbReference>
<dbReference type="Gene3D" id="1.25.40.10">
    <property type="entry name" value="Tetratricopeptide repeat domain"/>
    <property type="match status" value="1"/>
</dbReference>
<dbReference type="RefSeq" id="WP_044071931.1">
    <property type="nucleotide sequence ID" value="NZ_JXQI01000010.1"/>
</dbReference>
<protein>
    <recommendedName>
        <fullName evidence="3">Sel1 repeat family protein</fullName>
    </recommendedName>
</protein>
<organism evidence="1 2">
    <name type="scientific">Prevotella pectinovora</name>
    <dbReference type="NCBI Taxonomy" id="1602169"/>
    <lineage>
        <taxon>Bacteria</taxon>
        <taxon>Pseudomonadati</taxon>
        <taxon>Bacteroidota</taxon>
        <taxon>Bacteroidia</taxon>
        <taxon>Bacteroidales</taxon>
        <taxon>Prevotellaceae</taxon>
        <taxon>Prevotella</taxon>
    </lineage>
</organism>
<dbReference type="AlphaFoldDB" id="A0A0D0IW52"/>
<evidence type="ECO:0000313" key="1">
    <source>
        <dbReference type="EMBL" id="KIP62587.1"/>
    </source>
</evidence>
<dbReference type="OrthoDB" id="1093270at2"/>
<evidence type="ECO:0000313" key="2">
    <source>
        <dbReference type="Proteomes" id="UP000032046"/>
    </source>
</evidence>
<evidence type="ECO:0008006" key="3">
    <source>
        <dbReference type="Google" id="ProtNLM"/>
    </source>
</evidence>
<reference evidence="1 2" key="1">
    <citation type="submission" date="2015-01" db="EMBL/GenBank/DDBJ databases">
        <title>Comparative genomics of non-oral Prevotella species.</title>
        <authorList>
            <person name="Accetto T."/>
            <person name="Nograsek B."/>
            <person name="Avgustin G."/>
        </authorList>
    </citation>
    <scope>NUCLEOTIDE SEQUENCE [LARGE SCALE GENOMIC DNA]</scope>
    <source>
        <strain evidence="1 2">P5-119</strain>
    </source>
</reference>
<dbReference type="Proteomes" id="UP000032046">
    <property type="component" value="Unassembled WGS sequence"/>
</dbReference>
<dbReference type="EMBL" id="JXQK01000053">
    <property type="protein sequence ID" value="KIP62587.1"/>
    <property type="molecule type" value="Genomic_DNA"/>
</dbReference>
<keyword evidence="2" id="KW-1185">Reference proteome</keyword>
<proteinExistence type="predicted"/>
<dbReference type="PROSITE" id="PS51257">
    <property type="entry name" value="PROKAR_LIPOPROTEIN"/>
    <property type="match status" value="1"/>
</dbReference>
<name>A0A0D0IW52_9BACT</name>
<comment type="caution">
    <text evidence="1">The sequence shown here is derived from an EMBL/GenBank/DDBJ whole genome shotgun (WGS) entry which is preliminary data.</text>
</comment>
<accession>A0A0D0IW52</accession>
<gene>
    <name evidence="1" type="ORF">ST44_07265</name>
</gene>